<gene>
    <name evidence="2" type="ORF">BDEG_22151</name>
</gene>
<dbReference type="Proteomes" id="UP000077115">
    <property type="component" value="Unassembled WGS sequence"/>
</dbReference>
<reference evidence="2 3" key="1">
    <citation type="submission" date="2006-10" db="EMBL/GenBank/DDBJ databases">
        <title>The Genome Sequence of Batrachochytrium dendrobatidis JEL423.</title>
        <authorList>
            <consortium name="The Broad Institute Genome Sequencing Platform"/>
            <person name="Birren B."/>
            <person name="Lander E."/>
            <person name="Galagan J."/>
            <person name="Cuomo C."/>
            <person name="Devon K."/>
            <person name="Jaffe D."/>
            <person name="Butler J."/>
            <person name="Alvarez P."/>
            <person name="Gnerre S."/>
            <person name="Grabherr M."/>
            <person name="Kleber M."/>
            <person name="Mauceli E."/>
            <person name="Brockman W."/>
            <person name="Young S."/>
            <person name="LaButti K."/>
            <person name="Sykes S."/>
            <person name="DeCaprio D."/>
            <person name="Crawford M."/>
            <person name="Koehrsen M."/>
            <person name="Engels R."/>
            <person name="Montgomery P."/>
            <person name="Pearson M."/>
            <person name="Howarth C."/>
            <person name="Larson L."/>
            <person name="White J."/>
            <person name="O'Leary S."/>
            <person name="Kodira C."/>
            <person name="Zeng Q."/>
            <person name="Yandava C."/>
            <person name="Alvarado L."/>
            <person name="Longcore J."/>
            <person name="James T."/>
        </authorList>
    </citation>
    <scope>NUCLEOTIDE SEQUENCE [LARGE SCALE GENOMIC DNA]</scope>
    <source>
        <strain evidence="2 3">JEL423</strain>
    </source>
</reference>
<evidence type="ECO:0000313" key="3">
    <source>
        <dbReference type="Proteomes" id="UP000077115"/>
    </source>
</evidence>
<reference evidence="2 3" key="2">
    <citation type="submission" date="2016-05" db="EMBL/GenBank/DDBJ databases">
        <title>Lineage-specific infection strategies underlie the spectrum of fungal disease in amphibians.</title>
        <authorList>
            <person name="Cuomo C.A."/>
            <person name="Farrer R.A."/>
            <person name="James T."/>
            <person name="Longcore J."/>
            <person name="Birren B."/>
        </authorList>
    </citation>
    <scope>NUCLEOTIDE SEQUENCE [LARGE SCALE GENOMIC DNA]</scope>
    <source>
        <strain evidence="2 3">JEL423</strain>
    </source>
</reference>
<evidence type="ECO:0008006" key="4">
    <source>
        <dbReference type="Google" id="ProtNLM"/>
    </source>
</evidence>
<dbReference type="Gene3D" id="1.10.510.10">
    <property type="entry name" value="Transferase(Phosphotransferase) domain 1"/>
    <property type="match status" value="1"/>
</dbReference>
<sequence>MENQPTLDIQSLKQECPGVDFDAPFQFNKEFTVGHYVLEFLPTTLEIIKNSPNIKNDTILKFVKADFKDFRLPITRTQFMRYLQCTEAFADDFMEAQSSHFAVTFKPKEHKILQKYETVPFKINPQSKTSTCNYGIVQQVQMEGQKFARKEQNITNDAVINSELEILLKAPENPHLISYHASYEQGAESDSVGELLLLFEKEGYEDFCALFRSLLEKMLDKKPDKRPTAFEVWEMTQDILAILKLEHHCDGVSGSPVDSEPSQKEVEGSSSDSDEEEDCFLYKPI</sequence>
<evidence type="ECO:0000313" key="2">
    <source>
        <dbReference type="EMBL" id="OAJ38197.1"/>
    </source>
</evidence>
<dbReference type="EMBL" id="DS022301">
    <property type="protein sequence ID" value="OAJ38197.1"/>
    <property type="molecule type" value="Genomic_DNA"/>
</dbReference>
<dbReference type="AlphaFoldDB" id="A0A177WDL3"/>
<protein>
    <recommendedName>
        <fullName evidence="4">Protein kinase domain-containing protein</fullName>
    </recommendedName>
</protein>
<dbReference type="OrthoDB" id="2125762at2759"/>
<organism evidence="2 3">
    <name type="scientific">Batrachochytrium dendrobatidis (strain JEL423)</name>
    <dbReference type="NCBI Taxonomy" id="403673"/>
    <lineage>
        <taxon>Eukaryota</taxon>
        <taxon>Fungi</taxon>
        <taxon>Fungi incertae sedis</taxon>
        <taxon>Chytridiomycota</taxon>
        <taxon>Chytridiomycota incertae sedis</taxon>
        <taxon>Chytridiomycetes</taxon>
        <taxon>Rhizophydiales</taxon>
        <taxon>Rhizophydiales incertae sedis</taxon>
        <taxon>Batrachochytrium</taxon>
    </lineage>
</organism>
<feature type="region of interest" description="Disordered" evidence="1">
    <location>
        <begin position="251"/>
        <end position="285"/>
    </location>
</feature>
<dbReference type="VEuPathDB" id="FungiDB:BDEG_22151"/>
<proteinExistence type="predicted"/>
<evidence type="ECO:0000256" key="1">
    <source>
        <dbReference type="SAM" id="MobiDB-lite"/>
    </source>
</evidence>
<accession>A0A177WDL3</accession>
<dbReference type="STRING" id="403673.A0A177WDL3"/>
<name>A0A177WDL3_BATDL</name>